<reference evidence="1" key="1">
    <citation type="journal article" date="2020" name="Microb. Genom.">
        <title>Genetic diversity of clinical and environmental Mucorales isolates obtained from an investigation of mucormycosis cases among solid organ transplant recipients.</title>
        <authorList>
            <person name="Nguyen M.H."/>
            <person name="Kaul D."/>
            <person name="Muto C."/>
            <person name="Cheng S.J."/>
            <person name="Richter R.A."/>
            <person name="Bruno V.M."/>
            <person name="Liu G."/>
            <person name="Beyhan S."/>
            <person name="Sundermann A.J."/>
            <person name="Mounaud S."/>
            <person name="Pasculle A.W."/>
            <person name="Nierman W.C."/>
            <person name="Driscoll E."/>
            <person name="Cumbie R."/>
            <person name="Clancy C.J."/>
            <person name="Dupont C.L."/>
        </authorList>
    </citation>
    <scope>NUCLEOTIDE SEQUENCE</scope>
    <source>
        <strain evidence="1">GL11</strain>
    </source>
</reference>
<gene>
    <name evidence="1" type="ORF">G6F64_011730</name>
</gene>
<dbReference type="AlphaFoldDB" id="A0A9P6WZ52"/>
<proteinExistence type="predicted"/>
<organism evidence="1 2">
    <name type="scientific">Rhizopus oryzae</name>
    <name type="common">Mucormycosis agent</name>
    <name type="synonym">Rhizopus arrhizus var. delemar</name>
    <dbReference type="NCBI Taxonomy" id="64495"/>
    <lineage>
        <taxon>Eukaryota</taxon>
        <taxon>Fungi</taxon>
        <taxon>Fungi incertae sedis</taxon>
        <taxon>Mucoromycota</taxon>
        <taxon>Mucoromycotina</taxon>
        <taxon>Mucoromycetes</taxon>
        <taxon>Mucorales</taxon>
        <taxon>Mucorineae</taxon>
        <taxon>Rhizopodaceae</taxon>
        <taxon>Rhizopus</taxon>
    </lineage>
</organism>
<name>A0A9P6WZ52_RHIOR</name>
<evidence type="ECO:0000313" key="2">
    <source>
        <dbReference type="Proteomes" id="UP000716291"/>
    </source>
</evidence>
<accession>A0A9P6WZ52</accession>
<protein>
    <submittedName>
        <fullName evidence="1">Uncharacterized protein</fullName>
    </submittedName>
</protein>
<sequence length="94" mass="10464">MNRLTIHITNQIGKSSVTIASSSSPATAAVKRRKKIMPKGFKGSSDYKQAVLLVDSCDTNKMLDFRQSLIIPQRLQAVTNKIMKKLHLLLTPKL</sequence>
<keyword evidence="2" id="KW-1185">Reference proteome</keyword>
<comment type="caution">
    <text evidence="1">The sequence shown here is derived from an EMBL/GenBank/DDBJ whole genome shotgun (WGS) entry which is preliminary data.</text>
</comment>
<dbReference type="OrthoDB" id="10312165at2759"/>
<evidence type="ECO:0000313" key="1">
    <source>
        <dbReference type="EMBL" id="KAG1301517.1"/>
    </source>
</evidence>
<dbReference type="EMBL" id="JAANQT010003030">
    <property type="protein sequence ID" value="KAG1301517.1"/>
    <property type="molecule type" value="Genomic_DNA"/>
</dbReference>
<dbReference type="Proteomes" id="UP000716291">
    <property type="component" value="Unassembled WGS sequence"/>
</dbReference>